<protein>
    <submittedName>
        <fullName evidence="1">DUF938 domain-containing protein</fullName>
    </submittedName>
</protein>
<comment type="caution">
    <text evidence="1">The sequence shown here is derived from an EMBL/GenBank/DDBJ whole genome shotgun (WGS) entry which is preliminary data.</text>
</comment>
<dbReference type="PANTHER" id="PTHR20974">
    <property type="entry name" value="UPF0585 PROTEIN CG18661"/>
    <property type="match status" value="1"/>
</dbReference>
<dbReference type="Gene3D" id="3.40.50.150">
    <property type="entry name" value="Vaccinia Virus protein VP39"/>
    <property type="match status" value="1"/>
</dbReference>
<dbReference type="EMBL" id="JARWAK010000002">
    <property type="protein sequence ID" value="MDR5865681.1"/>
    <property type="molecule type" value="Genomic_DNA"/>
</dbReference>
<reference evidence="1 2" key="1">
    <citation type="submission" date="2023-04" db="EMBL/GenBank/DDBJ databases">
        <title>A long-awaited taxogenomic arrangement of the family Halomonadaceae.</title>
        <authorList>
            <person name="De La Haba R."/>
            <person name="Chuvochina M."/>
            <person name="Wittouck S."/>
            <person name="Arahal D.R."/>
            <person name="Sanchez-Porro C."/>
            <person name="Hugenholtz P."/>
            <person name="Ventosa A."/>
        </authorList>
    </citation>
    <scope>NUCLEOTIDE SEQUENCE [LARGE SCALE GENOMIC DNA]</scope>
    <source>
        <strain evidence="1 2">DSM 23530</strain>
    </source>
</reference>
<evidence type="ECO:0000313" key="1">
    <source>
        <dbReference type="EMBL" id="MDR5865681.1"/>
    </source>
</evidence>
<keyword evidence="2" id="KW-1185">Reference proteome</keyword>
<dbReference type="RefSeq" id="WP_309651284.1">
    <property type="nucleotide sequence ID" value="NZ_JARWAK010000002.1"/>
</dbReference>
<proteinExistence type="predicted"/>
<organism evidence="1 2">
    <name type="scientific">Halomonas koreensis</name>
    <dbReference type="NCBI Taxonomy" id="245385"/>
    <lineage>
        <taxon>Bacteria</taxon>
        <taxon>Pseudomonadati</taxon>
        <taxon>Pseudomonadota</taxon>
        <taxon>Gammaproteobacteria</taxon>
        <taxon>Oceanospirillales</taxon>
        <taxon>Halomonadaceae</taxon>
        <taxon>Halomonas</taxon>
    </lineage>
</organism>
<sequence>MTDARLQSPAAARNRAPLLEVLNDALPGPARVLELASGSGEHALHFAAARPDWQWQPSDPTPRARDSIAAWRAHAGLDNLAPPLALDATGDWPAGPFEAVVAINLLHISPWAVSEALMAGAGERLASGGRLVVYGPFLQAGRPTAESNLAFDADLRERDPRWGLRDLDAISAIAERHGLVRERVVAMPANNLTVIWQRR</sequence>
<dbReference type="Proteomes" id="UP001264519">
    <property type="component" value="Unassembled WGS sequence"/>
</dbReference>
<dbReference type="Pfam" id="PF06080">
    <property type="entry name" value="DUF938"/>
    <property type="match status" value="1"/>
</dbReference>
<dbReference type="PANTHER" id="PTHR20974:SF0">
    <property type="entry name" value="UPF0585 PROTEIN CG18661"/>
    <property type="match status" value="1"/>
</dbReference>
<name>A0ABU1FYW2_9GAMM</name>
<evidence type="ECO:0000313" key="2">
    <source>
        <dbReference type="Proteomes" id="UP001264519"/>
    </source>
</evidence>
<dbReference type="SUPFAM" id="SSF53335">
    <property type="entry name" value="S-adenosyl-L-methionine-dependent methyltransferases"/>
    <property type="match status" value="1"/>
</dbReference>
<dbReference type="InterPro" id="IPR010342">
    <property type="entry name" value="DUF938"/>
</dbReference>
<dbReference type="InterPro" id="IPR029063">
    <property type="entry name" value="SAM-dependent_MTases_sf"/>
</dbReference>
<accession>A0ABU1FYW2</accession>
<gene>
    <name evidence="1" type="ORF">QC818_02600</name>
</gene>